<keyword evidence="18" id="KW-1185">Reference proteome</keyword>
<dbReference type="GO" id="GO:0005524">
    <property type="term" value="F:ATP binding"/>
    <property type="evidence" value="ECO:0007669"/>
    <property type="project" value="UniProtKB-KW"/>
</dbReference>
<dbReference type="RefSeq" id="WP_016416661.1">
    <property type="nucleotide sequence ID" value="NZ_AUAB01000002.1"/>
</dbReference>
<keyword evidence="10" id="KW-0067">ATP-binding</keyword>
<evidence type="ECO:0000256" key="2">
    <source>
        <dbReference type="ARBA" id="ARBA00011322"/>
    </source>
</evidence>
<feature type="region of interest" description="Disordered" evidence="15">
    <location>
        <begin position="335"/>
        <end position="370"/>
    </location>
</feature>
<dbReference type="PANTHER" id="PTHR32114:SF2">
    <property type="entry name" value="ABC TRANSPORTER ABCH.3"/>
    <property type="match status" value="1"/>
</dbReference>
<dbReference type="GO" id="GO:0006310">
    <property type="term" value="P:DNA recombination"/>
    <property type="evidence" value="ECO:0007669"/>
    <property type="project" value="UniProtKB-KW"/>
</dbReference>
<dbReference type="SUPFAM" id="SSF52540">
    <property type="entry name" value="P-loop containing nucleoside triphosphate hydrolases"/>
    <property type="match status" value="2"/>
</dbReference>
<evidence type="ECO:0000256" key="8">
    <source>
        <dbReference type="ARBA" id="ARBA00022801"/>
    </source>
</evidence>
<evidence type="ECO:0000256" key="13">
    <source>
        <dbReference type="ARBA" id="ARBA00055999"/>
    </source>
</evidence>
<dbReference type="GO" id="GO:0006260">
    <property type="term" value="P:DNA replication"/>
    <property type="evidence" value="ECO:0007669"/>
    <property type="project" value="UniProtKB-KW"/>
</dbReference>
<dbReference type="PANTHER" id="PTHR32114">
    <property type="entry name" value="ABC TRANSPORTER ABCH.3"/>
    <property type="match status" value="1"/>
</dbReference>
<feature type="compositionally biased region" description="Basic and acidic residues" evidence="15">
    <location>
        <begin position="833"/>
        <end position="844"/>
    </location>
</feature>
<evidence type="ECO:0000256" key="15">
    <source>
        <dbReference type="SAM" id="MobiDB-lite"/>
    </source>
</evidence>
<keyword evidence="5" id="KW-0540">Nuclease</keyword>
<reference evidence="17 18" key="1">
    <citation type="journal article" date="2013" name="Genome Announc.">
        <title>Draft genome sequence of the moderately halophilic gammaproteobacterium Halomonas anticariensis FP35.</title>
        <authorList>
            <person name="Tahrioui A."/>
            <person name="Quesada E."/>
            <person name="Llamas I."/>
        </authorList>
    </citation>
    <scope>NUCLEOTIDE SEQUENCE [LARGE SCALE GENOMIC DNA]</scope>
    <source>
        <strain evidence="18">DSM 16096 / CECT 5854 / LMG 22089 / FP35</strain>
    </source>
</reference>
<dbReference type="GO" id="GO:0004527">
    <property type="term" value="F:exonuclease activity"/>
    <property type="evidence" value="ECO:0007669"/>
    <property type="project" value="UniProtKB-KW"/>
</dbReference>
<evidence type="ECO:0000256" key="9">
    <source>
        <dbReference type="ARBA" id="ARBA00022839"/>
    </source>
</evidence>
<dbReference type="Proteomes" id="UP000014463">
    <property type="component" value="Unassembled WGS sequence"/>
</dbReference>
<feature type="coiled-coil region" evidence="14">
    <location>
        <begin position="235"/>
        <end position="262"/>
    </location>
</feature>
<evidence type="ECO:0000256" key="11">
    <source>
        <dbReference type="ARBA" id="ARBA00023054"/>
    </source>
</evidence>
<dbReference type="OrthoDB" id="9795626at2"/>
<feature type="region of interest" description="Disordered" evidence="15">
    <location>
        <begin position="882"/>
        <end position="924"/>
    </location>
</feature>
<feature type="region of interest" description="Disordered" evidence="15">
    <location>
        <begin position="818"/>
        <end position="844"/>
    </location>
</feature>
<feature type="compositionally biased region" description="Basic and acidic residues" evidence="15">
    <location>
        <begin position="335"/>
        <end position="354"/>
    </location>
</feature>
<evidence type="ECO:0000256" key="10">
    <source>
        <dbReference type="ARBA" id="ARBA00022840"/>
    </source>
</evidence>
<evidence type="ECO:0000256" key="4">
    <source>
        <dbReference type="ARBA" id="ARBA00022705"/>
    </source>
</evidence>
<evidence type="ECO:0000313" key="17">
    <source>
        <dbReference type="EMBL" id="EPC02725.1"/>
    </source>
</evidence>
<feature type="compositionally biased region" description="Basic and acidic residues" evidence="15">
    <location>
        <begin position="574"/>
        <end position="593"/>
    </location>
</feature>
<dbReference type="FunFam" id="3.40.50.300:FF:001446">
    <property type="entry name" value="DsDNA exonuclease SbcC"/>
    <property type="match status" value="1"/>
</dbReference>
<keyword evidence="12" id="KW-0233">DNA recombination</keyword>
<dbReference type="Gene3D" id="3.40.50.300">
    <property type="entry name" value="P-loop containing nucleotide triphosphate hydrolases"/>
    <property type="match status" value="2"/>
</dbReference>
<comment type="subunit">
    <text evidence="2">Heterodimer of SbcC and SbcD.</text>
</comment>
<feature type="compositionally biased region" description="Low complexity" evidence="15">
    <location>
        <begin position="563"/>
        <end position="572"/>
    </location>
</feature>
<evidence type="ECO:0000256" key="6">
    <source>
        <dbReference type="ARBA" id="ARBA00022741"/>
    </source>
</evidence>
<feature type="compositionally biased region" description="Low complexity" evidence="15">
    <location>
        <begin position="355"/>
        <end position="368"/>
    </location>
</feature>
<keyword evidence="4" id="KW-0235">DNA replication</keyword>
<keyword evidence="6" id="KW-0547">Nucleotide-binding</keyword>
<keyword evidence="11 14" id="KW-0175">Coiled coil</keyword>
<evidence type="ECO:0000259" key="16">
    <source>
        <dbReference type="Pfam" id="PF13476"/>
    </source>
</evidence>
<evidence type="ECO:0000256" key="1">
    <source>
        <dbReference type="ARBA" id="ARBA00006930"/>
    </source>
</evidence>
<evidence type="ECO:0000313" key="18">
    <source>
        <dbReference type="Proteomes" id="UP000014463"/>
    </source>
</evidence>
<dbReference type="Pfam" id="PF13476">
    <property type="entry name" value="AAA_23"/>
    <property type="match status" value="1"/>
</dbReference>
<dbReference type="InterPro" id="IPR038729">
    <property type="entry name" value="Rad50/SbcC_AAA"/>
</dbReference>
<evidence type="ECO:0000256" key="3">
    <source>
        <dbReference type="ARBA" id="ARBA00013368"/>
    </source>
</evidence>
<feature type="region of interest" description="Disordered" evidence="15">
    <location>
        <begin position="551"/>
        <end position="593"/>
    </location>
</feature>
<keyword evidence="7" id="KW-0255">Endonuclease</keyword>
<comment type="function">
    <text evidence="13">SbcCD cleaves DNA hairpin structures. These structures can inhibit DNA replication and are intermediates in certain DNA recombination reactions. The complex acts as a 3'-&gt;5' double strand exonuclease that can open hairpins. It also has a 5' single-strand endonuclease activity.</text>
</comment>
<keyword evidence="9" id="KW-0269">Exonuclease</keyword>
<accession>S2KLB1</accession>
<evidence type="ECO:0000256" key="7">
    <source>
        <dbReference type="ARBA" id="ARBA00022759"/>
    </source>
</evidence>
<dbReference type="eggNOG" id="COG0419">
    <property type="taxonomic scope" value="Bacteria"/>
</dbReference>
<name>S2KLB1_LITA3</name>
<dbReference type="PATRIC" id="fig|1121939.11.peg.2157"/>
<dbReference type="EMBL" id="ASTJ01000024">
    <property type="protein sequence ID" value="EPC02725.1"/>
    <property type="molecule type" value="Genomic_DNA"/>
</dbReference>
<dbReference type="GO" id="GO:0004519">
    <property type="term" value="F:endonuclease activity"/>
    <property type="evidence" value="ECO:0007669"/>
    <property type="project" value="UniProtKB-KW"/>
</dbReference>
<gene>
    <name evidence="17" type="ORF">L861_10290</name>
</gene>
<feature type="coiled-coil region" evidence="14">
    <location>
        <begin position="656"/>
        <end position="711"/>
    </location>
</feature>
<dbReference type="InterPro" id="IPR027417">
    <property type="entry name" value="P-loop_NTPase"/>
</dbReference>
<dbReference type="AlphaFoldDB" id="S2KLB1"/>
<organism evidence="17 18">
    <name type="scientific">Litchfieldella anticariensis (strain DSM 16096 / CECT 5854 / CIP 108499 / LMG 22089 / FP35)</name>
    <name type="common">Halomonas anticariensis</name>
    <dbReference type="NCBI Taxonomy" id="1121939"/>
    <lineage>
        <taxon>Bacteria</taxon>
        <taxon>Pseudomonadati</taxon>
        <taxon>Pseudomonadota</taxon>
        <taxon>Gammaproteobacteria</taxon>
        <taxon>Oceanospirillales</taxon>
        <taxon>Halomonadaceae</taxon>
        <taxon>Litchfieldella</taxon>
    </lineage>
</organism>
<comment type="similarity">
    <text evidence="1">Belongs to the SMC family. SbcC subfamily.</text>
</comment>
<dbReference type="GO" id="GO:0006302">
    <property type="term" value="P:double-strand break repair"/>
    <property type="evidence" value="ECO:0007669"/>
    <property type="project" value="InterPro"/>
</dbReference>
<evidence type="ECO:0000256" key="14">
    <source>
        <dbReference type="SAM" id="Coils"/>
    </source>
</evidence>
<dbReference type="GO" id="GO:0016887">
    <property type="term" value="F:ATP hydrolysis activity"/>
    <property type="evidence" value="ECO:0007669"/>
    <property type="project" value="InterPro"/>
</dbReference>
<feature type="domain" description="Rad50/SbcC-type AAA" evidence="16">
    <location>
        <begin position="6"/>
        <end position="226"/>
    </location>
</feature>
<sequence length="1098" mass="124906">MKILALRLANLASLPGPMELDFTVSPLRDAGLFAITGPTGAGKSTLLDALCLALYGSTPRLRQAPGRDAPLPDVEGETVSTADPRTLLRRGTVSGYAEVDFLGRDGRRYRARWAVRRAREKATGRLQAVDQSLRDLDDDRLLTTQKREFDRLLPERLGLSFDQFTRAVLLAQSEFAAFLQADDNERSDLLERLTGTAEYSAISIAAYRRANEAKKRVDALETKLAEDLPADAETRAELERTTEDAQRQLDSVQQEAKRLETRQQWHATDEQLRRAHAEGWQQRQDTEARWQALAEARSDREWRRLLPPQRHRLTRLAELPGEVANLEKTHTQTRQAMEEAQVRQQDAEKDRDQTEQALTAATTARQQAEPTLREARAHAQRFDTLEKQLADLEKAGIERQQQASQLAKARQQAENDQLRLTRQREEWQATLRRLMGDHKRLESARQATQRDHDQAARRGLALNELAAAWQEACRAEQAHRKLTTRLDDDKRRKARLMEQGKAARQRLDERERHYRSVYEVIERNRAVRSESVMKLRQRLQEDAPCPVCGGLDHPWRHHPPETPEATQLAAQQAEEDRQLAQALQERDQAQQQRDDLLGQYRAVEASLTEQLQDLREAEQRLASAQQVLCNHPLYDELAIIDAGERNAWLEHQRQASDAERQRTETMRQELARAEAELAPLEETLRQGEIRLAQLETQRTGLEQELARLAEQTPPLRQARDETVSQLKGILGEHGSPDAWQQHLDARQDTAHKARNTALANLHDAQQEYQRLAQQAKFETEQLAKLRQERDALDYELAEWRQAHPELDDATLTRLLAQSEEEARRQEQQLTEAEEARQRADASLAERRQSLIHHRRDQALAENDEALLGGDVEAEIQRRREALAGERESLAPRLETAQQKRDDAVHALRDDDRRRERQQEGQAELETARAEQVRWGRISELIGSADGKVFRRIAQAYNLEQLLEHANLHLAGLSRRYRLARGGTPLGLLVVDHDMGDERRSVHSLSGGETFLVSLALALGLASMASGELVIESLFIDEGFGSLDPQSLALAMEALDGLQALGRRVGVISHVQEMHERIPVQIQVEPLGNGTSRARLVSV</sequence>
<evidence type="ECO:0000256" key="5">
    <source>
        <dbReference type="ARBA" id="ARBA00022722"/>
    </source>
</evidence>
<protein>
    <recommendedName>
        <fullName evidence="3">Nuclease SbcCD subunit C</fullName>
    </recommendedName>
</protein>
<dbReference type="STRING" id="1121939.L861_10290"/>
<comment type="caution">
    <text evidence="17">The sequence shown here is derived from an EMBL/GenBank/DDBJ whole genome shotgun (WGS) entry which is preliminary data.</text>
</comment>
<proteinExistence type="inferred from homology"/>
<evidence type="ECO:0000256" key="12">
    <source>
        <dbReference type="ARBA" id="ARBA00023172"/>
    </source>
</evidence>
<feature type="compositionally biased region" description="Basic and acidic residues" evidence="15">
    <location>
        <begin position="897"/>
        <end position="918"/>
    </location>
</feature>
<dbReference type="Pfam" id="PF13558">
    <property type="entry name" value="SbcC_Walker_B"/>
    <property type="match status" value="1"/>
</dbReference>
<keyword evidence="8" id="KW-0378">Hydrolase</keyword>